<reference evidence="3 4" key="1">
    <citation type="submission" date="2023-10" db="EMBL/GenBank/DDBJ databases">
        <authorList>
            <person name="Maclean D."/>
            <person name="Macfadyen A."/>
        </authorList>
    </citation>
    <scope>NUCLEOTIDE SEQUENCE [LARGE SCALE GENOMIC DNA]</scope>
</reference>
<feature type="compositionally biased region" description="Polar residues" evidence="1">
    <location>
        <begin position="240"/>
        <end position="252"/>
    </location>
</feature>
<gene>
    <name evidence="3" type="ORF">CVIRNUC_005455</name>
</gene>
<proteinExistence type="predicted"/>
<organism evidence="3 4">
    <name type="scientific">Coccomyxa viridis</name>
    <dbReference type="NCBI Taxonomy" id="1274662"/>
    <lineage>
        <taxon>Eukaryota</taxon>
        <taxon>Viridiplantae</taxon>
        <taxon>Chlorophyta</taxon>
        <taxon>core chlorophytes</taxon>
        <taxon>Trebouxiophyceae</taxon>
        <taxon>Trebouxiophyceae incertae sedis</taxon>
        <taxon>Coccomyxaceae</taxon>
        <taxon>Coccomyxa</taxon>
    </lineage>
</organism>
<name>A0AAV1I7P7_9CHLO</name>
<dbReference type="Proteomes" id="UP001314263">
    <property type="component" value="Unassembled WGS sequence"/>
</dbReference>
<accession>A0AAV1I7P7</accession>
<evidence type="ECO:0000256" key="1">
    <source>
        <dbReference type="SAM" id="MobiDB-lite"/>
    </source>
</evidence>
<keyword evidence="2" id="KW-0472">Membrane</keyword>
<evidence type="ECO:0000256" key="2">
    <source>
        <dbReference type="SAM" id="Phobius"/>
    </source>
</evidence>
<sequence length="311" mass="34408">MSTKALEKSLSPNVGYDKTLRCGLILSVRTVARRQRLGSLRISEGTQFQTVRHITFVSQASSQYAPQPRQVRRRLSDRKTLSFSPEVALVALPVLIVAIPWAVNHVLLCLLVTGTIALSPFGTVLLSMLPSKGKAWAPQQQRRRQSSQPPWLRTSRARPFWPAESRLVQAPLIVEADVLGPSDRPAQSRSDTFKAGPQLARPQQHDSSSAEALESGSSFQTQRKPRKRRRPVGDVAMYDNRNSARASKSTAVQTSPVKQALQQAAQEFGVPVGPVSAGFWEDKPVAGRRRRPILERLLSLVPFVRSWGGLL</sequence>
<feature type="transmembrane region" description="Helical" evidence="2">
    <location>
        <begin position="80"/>
        <end position="99"/>
    </location>
</feature>
<keyword evidence="4" id="KW-1185">Reference proteome</keyword>
<feature type="compositionally biased region" description="Low complexity" evidence="1">
    <location>
        <begin position="207"/>
        <end position="218"/>
    </location>
</feature>
<protein>
    <submittedName>
        <fullName evidence="3">Uncharacterized protein</fullName>
    </submittedName>
</protein>
<keyword evidence="2" id="KW-1133">Transmembrane helix</keyword>
<feature type="transmembrane region" description="Helical" evidence="2">
    <location>
        <begin position="105"/>
        <end position="129"/>
    </location>
</feature>
<evidence type="ECO:0000313" key="4">
    <source>
        <dbReference type="Proteomes" id="UP001314263"/>
    </source>
</evidence>
<dbReference type="EMBL" id="CAUYUE010000006">
    <property type="protein sequence ID" value="CAK0781724.1"/>
    <property type="molecule type" value="Genomic_DNA"/>
</dbReference>
<evidence type="ECO:0000313" key="3">
    <source>
        <dbReference type="EMBL" id="CAK0781724.1"/>
    </source>
</evidence>
<comment type="caution">
    <text evidence="3">The sequence shown here is derived from an EMBL/GenBank/DDBJ whole genome shotgun (WGS) entry which is preliminary data.</text>
</comment>
<feature type="region of interest" description="Disordered" evidence="1">
    <location>
        <begin position="179"/>
        <end position="252"/>
    </location>
</feature>
<feature type="region of interest" description="Disordered" evidence="1">
    <location>
        <begin position="135"/>
        <end position="154"/>
    </location>
</feature>
<keyword evidence="2" id="KW-0812">Transmembrane</keyword>
<dbReference type="AlphaFoldDB" id="A0AAV1I7P7"/>